<dbReference type="Proteomes" id="UP001630127">
    <property type="component" value="Unassembled WGS sequence"/>
</dbReference>
<organism evidence="2 3">
    <name type="scientific">Cinchona calisaya</name>
    <dbReference type="NCBI Taxonomy" id="153742"/>
    <lineage>
        <taxon>Eukaryota</taxon>
        <taxon>Viridiplantae</taxon>
        <taxon>Streptophyta</taxon>
        <taxon>Embryophyta</taxon>
        <taxon>Tracheophyta</taxon>
        <taxon>Spermatophyta</taxon>
        <taxon>Magnoliopsida</taxon>
        <taxon>eudicotyledons</taxon>
        <taxon>Gunneridae</taxon>
        <taxon>Pentapetalae</taxon>
        <taxon>asterids</taxon>
        <taxon>lamiids</taxon>
        <taxon>Gentianales</taxon>
        <taxon>Rubiaceae</taxon>
        <taxon>Cinchonoideae</taxon>
        <taxon>Cinchoneae</taxon>
        <taxon>Cinchona</taxon>
    </lineage>
</organism>
<dbReference type="EMBL" id="JBJUIK010000004">
    <property type="protein sequence ID" value="KAL3530280.1"/>
    <property type="molecule type" value="Genomic_DNA"/>
</dbReference>
<protein>
    <submittedName>
        <fullName evidence="2">Uncharacterized protein</fullName>
    </submittedName>
</protein>
<evidence type="ECO:0000256" key="1">
    <source>
        <dbReference type="SAM" id="MobiDB-lite"/>
    </source>
</evidence>
<reference evidence="2 3" key="1">
    <citation type="submission" date="2024-11" db="EMBL/GenBank/DDBJ databases">
        <title>A near-complete genome assembly of Cinchona calisaya.</title>
        <authorList>
            <person name="Lian D.C."/>
            <person name="Zhao X.W."/>
            <person name="Wei L."/>
        </authorList>
    </citation>
    <scope>NUCLEOTIDE SEQUENCE [LARGE SCALE GENOMIC DNA]</scope>
    <source>
        <tissue evidence="2">Nenye</tissue>
    </source>
</reference>
<dbReference type="AlphaFoldDB" id="A0ABD3AHW1"/>
<name>A0ABD3AHW1_9GENT</name>
<gene>
    <name evidence="2" type="ORF">ACH5RR_009602</name>
</gene>
<accession>A0ABD3AHW1</accession>
<proteinExistence type="predicted"/>
<sequence length="99" mass="11116">MHQHGAGIGHALGKVEDVTFDSVTWEQTHRYVLMNTEAVQPFIGTPEVEPFSSQGLDENVTTCKEDNVWVKQRAEAMPHDTDETLDHHSDVDIEEGDDI</sequence>
<feature type="compositionally biased region" description="Basic and acidic residues" evidence="1">
    <location>
        <begin position="74"/>
        <end position="91"/>
    </location>
</feature>
<evidence type="ECO:0000313" key="2">
    <source>
        <dbReference type="EMBL" id="KAL3530280.1"/>
    </source>
</evidence>
<evidence type="ECO:0000313" key="3">
    <source>
        <dbReference type="Proteomes" id="UP001630127"/>
    </source>
</evidence>
<comment type="caution">
    <text evidence="2">The sequence shown here is derived from an EMBL/GenBank/DDBJ whole genome shotgun (WGS) entry which is preliminary data.</text>
</comment>
<feature type="region of interest" description="Disordered" evidence="1">
    <location>
        <begin position="74"/>
        <end position="99"/>
    </location>
</feature>
<keyword evidence="3" id="KW-1185">Reference proteome</keyword>